<organism evidence="2 3">
    <name type="scientific">Panacibacter microcysteis</name>
    <dbReference type="NCBI Taxonomy" id="2793269"/>
    <lineage>
        <taxon>Bacteria</taxon>
        <taxon>Pseudomonadati</taxon>
        <taxon>Bacteroidota</taxon>
        <taxon>Chitinophagia</taxon>
        <taxon>Chitinophagales</taxon>
        <taxon>Chitinophagaceae</taxon>
        <taxon>Panacibacter</taxon>
    </lineage>
</organism>
<reference evidence="2" key="1">
    <citation type="submission" date="2020-11" db="EMBL/GenBank/DDBJ databases">
        <title>Bacterial whole genome sequence for Panacibacter sp. DH6.</title>
        <authorList>
            <person name="Le V."/>
            <person name="Ko S."/>
            <person name="Ahn C.-Y."/>
            <person name="Oh H.-M."/>
        </authorList>
    </citation>
    <scope>NUCLEOTIDE SEQUENCE</scope>
    <source>
        <strain evidence="2">DH6</strain>
    </source>
</reference>
<proteinExistence type="predicted"/>
<feature type="chain" id="PRO_5037808207" description="RHS repeat protein" evidence="1">
    <location>
        <begin position="20"/>
        <end position="274"/>
    </location>
</feature>
<evidence type="ECO:0000313" key="2">
    <source>
        <dbReference type="EMBL" id="MBG9377961.1"/>
    </source>
</evidence>
<feature type="signal peptide" evidence="1">
    <location>
        <begin position="1"/>
        <end position="19"/>
    </location>
</feature>
<name>A0A931MC87_9BACT</name>
<evidence type="ECO:0000313" key="3">
    <source>
        <dbReference type="Proteomes" id="UP000628448"/>
    </source>
</evidence>
<evidence type="ECO:0000256" key="1">
    <source>
        <dbReference type="SAM" id="SignalP"/>
    </source>
</evidence>
<comment type="caution">
    <text evidence="2">The sequence shown here is derived from an EMBL/GenBank/DDBJ whole genome shotgun (WGS) entry which is preliminary data.</text>
</comment>
<keyword evidence="1" id="KW-0732">Signal</keyword>
<dbReference type="AlphaFoldDB" id="A0A931MC87"/>
<keyword evidence="3" id="KW-1185">Reference proteome</keyword>
<dbReference type="EMBL" id="JADWYR010000002">
    <property type="protein sequence ID" value="MBG9377961.1"/>
    <property type="molecule type" value="Genomic_DNA"/>
</dbReference>
<evidence type="ECO:0008006" key="4">
    <source>
        <dbReference type="Google" id="ProtNLM"/>
    </source>
</evidence>
<protein>
    <recommendedName>
        <fullName evidence="4">RHS repeat protein</fullName>
    </recommendedName>
</protein>
<sequence length="274" mass="31646">MRKLTILFLLTLAGGLVQSQNIYSALQLNAEREYKTKRPKKIIETNTFFNSSGKQIDKNIKTFDEAGMLLTEERYDDNGTLTSRLTYTNDTVHRIKLTRVFERWTQFGYSKETAFYSYDANFILTGTTDKDENGNVINQTNLICNEKGHPIELSLFDGNGNSFGKETATYLYDKNKVVTSILSNDGRVLSSDTVKISFTEASKFPRDNEVYNVNGDLIKWTRLNMNGTETIFEEEYTYDSFGNCTENKIFKVTAKGNGKRKRENDRIFRKEYFY</sequence>
<accession>A0A931MC87</accession>
<dbReference type="RefSeq" id="WP_196992021.1">
    <property type="nucleotide sequence ID" value="NZ_JADWYR010000002.1"/>
</dbReference>
<gene>
    <name evidence="2" type="ORF">I5907_17110</name>
</gene>
<dbReference type="Proteomes" id="UP000628448">
    <property type="component" value="Unassembled WGS sequence"/>
</dbReference>
<dbReference type="Gene3D" id="2.180.10.10">
    <property type="entry name" value="RHS repeat-associated core"/>
    <property type="match status" value="1"/>
</dbReference>